<gene>
    <name evidence="1" type="ORF">KSF_037120</name>
</gene>
<dbReference type="Proteomes" id="UP000597444">
    <property type="component" value="Unassembled WGS sequence"/>
</dbReference>
<protein>
    <submittedName>
        <fullName evidence="1">Uncharacterized protein</fullName>
    </submittedName>
</protein>
<name>A0A8J3ILE7_9CHLR</name>
<dbReference type="EMBL" id="BNJK01000001">
    <property type="protein sequence ID" value="GHO93664.1"/>
    <property type="molecule type" value="Genomic_DNA"/>
</dbReference>
<keyword evidence="2" id="KW-1185">Reference proteome</keyword>
<dbReference type="AlphaFoldDB" id="A0A8J3ILE7"/>
<sequence length="304" mass="34482">MINQTEQTYGFPQLAPLATPLVHHLLARQEIPLNSQLLRGIDPRKRSSQVSQQLSQSWRLFERRVYEKRQHTYGLMASSIQTDCTTSLSYVHPRWFRETLGVLTPSLRKDKTKEHITGQTLSTWRERNLLRHHAWGQCDVQSAAGLLIARQLDDTRERGWLPSMIEANEPHWWCYSQAAPVNGVPSPILPCPVPLPADLPPATLLWTPWAGASWDLCWLQIGLFGAIRWAGATLGPYGHVQWDVSEADLKQWAPDLFTEQDSACEQTQEVVNSIAKFVLLRLALTQNYFPITTSASLTLINLIS</sequence>
<evidence type="ECO:0000313" key="2">
    <source>
        <dbReference type="Proteomes" id="UP000597444"/>
    </source>
</evidence>
<proteinExistence type="predicted"/>
<accession>A0A8J3ILE7</accession>
<reference evidence="1" key="1">
    <citation type="submission" date="2020-10" db="EMBL/GenBank/DDBJ databases">
        <title>Taxonomic study of unclassified bacteria belonging to the class Ktedonobacteria.</title>
        <authorList>
            <person name="Yabe S."/>
            <person name="Wang C.M."/>
            <person name="Zheng Y."/>
            <person name="Sakai Y."/>
            <person name="Cavaletti L."/>
            <person name="Monciardini P."/>
            <person name="Donadio S."/>
        </authorList>
    </citation>
    <scope>NUCLEOTIDE SEQUENCE</scope>
    <source>
        <strain evidence="1">ID150040</strain>
    </source>
</reference>
<comment type="caution">
    <text evidence="1">The sequence shown here is derived from an EMBL/GenBank/DDBJ whole genome shotgun (WGS) entry which is preliminary data.</text>
</comment>
<evidence type="ECO:0000313" key="1">
    <source>
        <dbReference type="EMBL" id="GHO93664.1"/>
    </source>
</evidence>
<dbReference type="RefSeq" id="WP_220204437.1">
    <property type="nucleotide sequence ID" value="NZ_BNJK01000001.1"/>
</dbReference>
<organism evidence="1 2">
    <name type="scientific">Reticulibacter mediterranei</name>
    <dbReference type="NCBI Taxonomy" id="2778369"/>
    <lineage>
        <taxon>Bacteria</taxon>
        <taxon>Bacillati</taxon>
        <taxon>Chloroflexota</taxon>
        <taxon>Ktedonobacteria</taxon>
        <taxon>Ktedonobacterales</taxon>
        <taxon>Reticulibacteraceae</taxon>
        <taxon>Reticulibacter</taxon>
    </lineage>
</organism>